<evidence type="ECO:0000313" key="2">
    <source>
        <dbReference type="EMBL" id="TQL90689.1"/>
    </source>
</evidence>
<evidence type="ECO:0000259" key="1">
    <source>
        <dbReference type="Pfam" id="PF15644"/>
    </source>
</evidence>
<gene>
    <name evidence="2" type="ORF">FB559_8002</name>
</gene>
<sequence>MVNGVPRAGGLFADAIKTFFRSSHPMRVGAEDAAAHGGADAAGPDLLLRLRPSGISRFSDSIHPPSPEHALLIRASHGEVAAILDAARGRRLTQGDIDRLLHQVNPTGSGRNCLECSLALDDMLARRAVVAGPCRETINTKSVSQMLDERSLYALPGLRADELRVVESQLTSFGGGARGIILRLGRTSEGVPSHTYNVANINGKILYLDGQVGKSFARHPARGQLSTYNFYRAA</sequence>
<keyword evidence="3" id="KW-1185">Reference proteome</keyword>
<organism evidence="2 3">
    <name type="scientific">Actinoallomurus bryophytorum</name>
    <dbReference type="NCBI Taxonomy" id="1490222"/>
    <lineage>
        <taxon>Bacteria</taxon>
        <taxon>Bacillati</taxon>
        <taxon>Actinomycetota</taxon>
        <taxon>Actinomycetes</taxon>
        <taxon>Streptosporangiales</taxon>
        <taxon>Thermomonosporaceae</taxon>
        <taxon>Actinoallomurus</taxon>
    </lineage>
</organism>
<dbReference type="AlphaFoldDB" id="A0A543C0S5"/>
<protein>
    <submittedName>
        <fullName evidence="2">Papain fold toxin 1 (Glutamine deamidase) of polymorphic toxin system</fullName>
    </submittedName>
</protein>
<reference evidence="2 3" key="1">
    <citation type="submission" date="2019-06" db="EMBL/GenBank/DDBJ databases">
        <title>Sequencing the genomes of 1000 actinobacteria strains.</title>
        <authorList>
            <person name="Klenk H.-P."/>
        </authorList>
    </citation>
    <scope>NUCLEOTIDE SEQUENCE [LARGE SCALE GENOMIC DNA]</scope>
    <source>
        <strain evidence="2 3">DSM 102200</strain>
    </source>
</reference>
<dbReference type="Pfam" id="PF15644">
    <property type="entry name" value="Gln_amidase"/>
    <property type="match status" value="1"/>
</dbReference>
<name>A0A543C0S5_9ACTN</name>
<dbReference type="Proteomes" id="UP000316096">
    <property type="component" value="Unassembled WGS sequence"/>
</dbReference>
<feature type="domain" description="Tox-PL" evidence="1">
    <location>
        <begin position="112"/>
        <end position="214"/>
    </location>
</feature>
<comment type="caution">
    <text evidence="2">The sequence shown here is derived from an EMBL/GenBank/DDBJ whole genome shotgun (WGS) entry which is preliminary data.</text>
</comment>
<accession>A0A543C0S5</accession>
<dbReference type="InterPro" id="IPR028908">
    <property type="entry name" value="Tox-PL_dom"/>
</dbReference>
<evidence type="ECO:0000313" key="3">
    <source>
        <dbReference type="Proteomes" id="UP000316096"/>
    </source>
</evidence>
<dbReference type="EMBL" id="VFOZ01000002">
    <property type="protein sequence ID" value="TQL90689.1"/>
    <property type="molecule type" value="Genomic_DNA"/>
</dbReference>
<proteinExistence type="predicted"/>